<feature type="region of interest" description="Disordered" evidence="1">
    <location>
        <begin position="25"/>
        <end position="55"/>
    </location>
</feature>
<dbReference type="EMBL" id="LXQA010488665">
    <property type="protein sequence ID" value="MCI54985.1"/>
    <property type="molecule type" value="Genomic_DNA"/>
</dbReference>
<evidence type="ECO:0000313" key="3">
    <source>
        <dbReference type="Proteomes" id="UP000265520"/>
    </source>
</evidence>
<reference evidence="2 3" key="1">
    <citation type="journal article" date="2018" name="Front. Plant Sci.">
        <title>Red Clover (Trifolium pratense) and Zigzag Clover (T. medium) - A Picture of Genomic Similarities and Differences.</title>
        <authorList>
            <person name="Dluhosova J."/>
            <person name="Istvanek J."/>
            <person name="Nedelnik J."/>
            <person name="Repkova J."/>
        </authorList>
    </citation>
    <scope>NUCLEOTIDE SEQUENCE [LARGE SCALE GENOMIC DNA]</scope>
    <source>
        <strain evidence="3">cv. 10/8</strain>
        <tissue evidence="2">Leaf</tissue>
    </source>
</reference>
<proteinExistence type="predicted"/>
<organism evidence="2 3">
    <name type="scientific">Trifolium medium</name>
    <dbReference type="NCBI Taxonomy" id="97028"/>
    <lineage>
        <taxon>Eukaryota</taxon>
        <taxon>Viridiplantae</taxon>
        <taxon>Streptophyta</taxon>
        <taxon>Embryophyta</taxon>
        <taxon>Tracheophyta</taxon>
        <taxon>Spermatophyta</taxon>
        <taxon>Magnoliopsida</taxon>
        <taxon>eudicotyledons</taxon>
        <taxon>Gunneridae</taxon>
        <taxon>Pentapetalae</taxon>
        <taxon>rosids</taxon>
        <taxon>fabids</taxon>
        <taxon>Fabales</taxon>
        <taxon>Fabaceae</taxon>
        <taxon>Papilionoideae</taxon>
        <taxon>50 kb inversion clade</taxon>
        <taxon>NPAAA clade</taxon>
        <taxon>Hologalegina</taxon>
        <taxon>IRL clade</taxon>
        <taxon>Trifolieae</taxon>
        <taxon>Trifolium</taxon>
    </lineage>
</organism>
<protein>
    <submittedName>
        <fullName evidence="2">Uncharacterized protein</fullName>
    </submittedName>
</protein>
<evidence type="ECO:0000313" key="2">
    <source>
        <dbReference type="EMBL" id="MCI54985.1"/>
    </source>
</evidence>
<keyword evidence="3" id="KW-1185">Reference proteome</keyword>
<comment type="caution">
    <text evidence="2">The sequence shown here is derived from an EMBL/GenBank/DDBJ whole genome shotgun (WGS) entry which is preliminary data.</text>
</comment>
<feature type="compositionally biased region" description="Low complexity" evidence="1">
    <location>
        <begin position="25"/>
        <end position="46"/>
    </location>
</feature>
<name>A0A392T3V5_9FABA</name>
<evidence type="ECO:0000256" key="1">
    <source>
        <dbReference type="SAM" id="MobiDB-lite"/>
    </source>
</evidence>
<dbReference type="AlphaFoldDB" id="A0A392T3V5"/>
<sequence length="55" mass="5868">RDVNGAGIERMILYHSLPHHIKCSPSPSSFPASGSILPPSPSLQIPTVPGELHQL</sequence>
<dbReference type="Proteomes" id="UP000265520">
    <property type="component" value="Unassembled WGS sequence"/>
</dbReference>
<accession>A0A392T3V5</accession>
<feature type="non-terminal residue" evidence="2">
    <location>
        <position position="1"/>
    </location>
</feature>